<dbReference type="SMART" id="SM00228">
    <property type="entry name" value="PDZ"/>
    <property type="match status" value="2"/>
</dbReference>
<dbReference type="PRINTS" id="PR00834">
    <property type="entry name" value="PROTEASES2C"/>
</dbReference>
<name>A0A855X2J4_9BACT</name>
<evidence type="ECO:0000256" key="4">
    <source>
        <dbReference type="SAM" id="SignalP"/>
    </source>
</evidence>
<dbReference type="GO" id="GO:0004252">
    <property type="term" value="F:serine-type endopeptidase activity"/>
    <property type="evidence" value="ECO:0007669"/>
    <property type="project" value="InterPro"/>
</dbReference>
<proteinExistence type="inferred from homology"/>
<dbReference type="AlphaFoldDB" id="A0A855X2J4"/>
<gene>
    <name evidence="6" type="ORF">C3F09_12835</name>
</gene>
<feature type="signal peptide" evidence="4">
    <location>
        <begin position="1"/>
        <end position="25"/>
    </location>
</feature>
<dbReference type="Pfam" id="PF13180">
    <property type="entry name" value="PDZ_2"/>
    <property type="match status" value="1"/>
</dbReference>
<keyword evidence="2" id="KW-0645">Protease</keyword>
<organism evidence="6 7">
    <name type="scientific">candidate division GN15 bacterium</name>
    <dbReference type="NCBI Taxonomy" id="2072418"/>
    <lineage>
        <taxon>Bacteria</taxon>
        <taxon>candidate division GN15</taxon>
    </lineage>
</organism>
<feature type="domain" description="PDZ" evidence="5">
    <location>
        <begin position="254"/>
        <end position="324"/>
    </location>
</feature>
<dbReference type="Gene3D" id="2.30.42.10">
    <property type="match status" value="2"/>
</dbReference>
<dbReference type="InterPro" id="IPR001478">
    <property type="entry name" value="PDZ"/>
</dbReference>
<dbReference type="InterPro" id="IPR036034">
    <property type="entry name" value="PDZ_sf"/>
</dbReference>
<keyword evidence="4" id="KW-0732">Signal</keyword>
<dbReference type="GO" id="GO:0006508">
    <property type="term" value="P:proteolysis"/>
    <property type="evidence" value="ECO:0007669"/>
    <property type="project" value="UniProtKB-KW"/>
</dbReference>
<evidence type="ECO:0000256" key="3">
    <source>
        <dbReference type="ARBA" id="ARBA00022801"/>
    </source>
</evidence>
<evidence type="ECO:0000256" key="1">
    <source>
        <dbReference type="ARBA" id="ARBA00010541"/>
    </source>
</evidence>
<dbReference type="Pfam" id="PF00595">
    <property type="entry name" value="PDZ"/>
    <property type="match status" value="1"/>
</dbReference>
<evidence type="ECO:0000259" key="5">
    <source>
        <dbReference type="PROSITE" id="PS50106"/>
    </source>
</evidence>
<evidence type="ECO:0000313" key="7">
    <source>
        <dbReference type="Proteomes" id="UP000250918"/>
    </source>
</evidence>
<dbReference type="PANTHER" id="PTHR22939:SF129">
    <property type="entry name" value="SERINE PROTEASE HTRA2, MITOCHONDRIAL"/>
    <property type="match status" value="1"/>
</dbReference>
<evidence type="ECO:0000313" key="6">
    <source>
        <dbReference type="EMBL" id="PWB67805.1"/>
    </source>
</evidence>
<reference evidence="6 7" key="1">
    <citation type="journal article" date="2018" name="ISME J.">
        <title>A methanotrophic archaeon couples anaerobic oxidation of methane to Fe(III) reduction.</title>
        <authorList>
            <person name="Cai C."/>
            <person name="Leu A.O."/>
            <person name="Xie G.J."/>
            <person name="Guo J."/>
            <person name="Feng Y."/>
            <person name="Zhao J.X."/>
            <person name="Tyson G.W."/>
            <person name="Yuan Z."/>
            <person name="Hu S."/>
        </authorList>
    </citation>
    <scope>NUCLEOTIDE SEQUENCE [LARGE SCALE GENOMIC DNA]</scope>
    <source>
        <strain evidence="6">FeB_12</strain>
    </source>
</reference>
<dbReference type="InterPro" id="IPR001940">
    <property type="entry name" value="Peptidase_S1C"/>
</dbReference>
<evidence type="ECO:0000256" key="2">
    <source>
        <dbReference type="ARBA" id="ARBA00022670"/>
    </source>
</evidence>
<dbReference type="PANTHER" id="PTHR22939">
    <property type="entry name" value="SERINE PROTEASE FAMILY S1C HTRA-RELATED"/>
    <property type="match status" value="1"/>
</dbReference>
<dbReference type="Proteomes" id="UP000250918">
    <property type="component" value="Unassembled WGS sequence"/>
</dbReference>
<dbReference type="SUPFAM" id="SSF50156">
    <property type="entry name" value="PDZ domain-like"/>
    <property type="match status" value="2"/>
</dbReference>
<dbReference type="PROSITE" id="PS50106">
    <property type="entry name" value="PDZ"/>
    <property type="match status" value="1"/>
</dbReference>
<sequence length="484" mass="52244">MIKRSIRAILAVAVAAVLAVTPGPAARAQAQTFDFARLQSSVRDYTVVLKVKVEIAFGMQTNEQEVRLLGTVVTPEGLILFDGSTVSSEQHSSMSGASFRVTPVSIEVTTLAGRKYSAELVGVDRFTQLGFARITNAGNTRFAPVQFAMNQQFKVGSWLTAYMLLPEFVTPPVASDVGMISSLIESPEKFPLTVGFGGLEMASVLYDERLTPVGVLGTLMDPTSVSTDAGGMISGSGEGDVQLLGVVTGERIQKLVASPPRKGEDERSWLGITLQALTKDIAEFLNIGASGGIIVTDVVKGSPADKSGMKVGDVIHEINGQPVEVDMEEKVPIFQRRIAEMAPGTQVEFSVFRPHDQKVDTLRIVATLEKAPLTAANAPSYESKEFEFKVRNIVFSDYIQNNLDVGSLSGVVISDIKQSGLADVGGLEIGDIIQRIANTPVTSVEEAQAALTKIVAEKPREVVFFIWRNNKTMFVNVKTDWKMQ</sequence>
<keyword evidence="3" id="KW-0378">Hydrolase</keyword>
<accession>A0A855X2J4</accession>
<comment type="caution">
    <text evidence="6">The sequence shown here is derived from an EMBL/GenBank/DDBJ whole genome shotgun (WGS) entry which is preliminary data.</text>
</comment>
<dbReference type="EMBL" id="PQAP01000231">
    <property type="protein sequence ID" value="PWB67805.1"/>
    <property type="molecule type" value="Genomic_DNA"/>
</dbReference>
<feature type="chain" id="PRO_5033051410" description="PDZ domain-containing protein" evidence="4">
    <location>
        <begin position="26"/>
        <end position="484"/>
    </location>
</feature>
<protein>
    <recommendedName>
        <fullName evidence="5">PDZ domain-containing protein</fullName>
    </recommendedName>
</protein>
<comment type="similarity">
    <text evidence="1">Belongs to the peptidase S1C family.</text>
</comment>